<dbReference type="Gene3D" id="3.40.50.1820">
    <property type="entry name" value="alpha/beta hydrolase"/>
    <property type="match status" value="1"/>
</dbReference>
<evidence type="ECO:0000313" key="2">
    <source>
        <dbReference type="EMBL" id="MBD1597199.1"/>
    </source>
</evidence>
<dbReference type="EMBL" id="JAAOCA010000001">
    <property type="protein sequence ID" value="MBD1597199.1"/>
    <property type="molecule type" value="Genomic_DNA"/>
</dbReference>
<dbReference type="GO" id="GO:0016787">
    <property type="term" value="F:hydrolase activity"/>
    <property type="evidence" value="ECO:0007669"/>
    <property type="project" value="UniProtKB-KW"/>
</dbReference>
<name>A0ABR7YVG6_9PSED</name>
<proteinExistence type="predicted"/>
<evidence type="ECO:0000259" key="1">
    <source>
        <dbReference type="Pfam" id="PF00561"/>
    </source>
</evidence>
<dbReference type="InterPro" id="IPR029058">
    <property type="entry name" value="AB_hydrolase_fold"/>
</dbReference>
<gene>
    <name evidence="2" type="ORF">HAQ05_00535</name>
</gene>
<dbReference type="Pfam" id="PF00561">
    <property type="entry name" value="Abhydrolase_1"/>
    <property type="match status" value="1"/>
</dbReference>
<dbReference type="Proteomes" id="UP000805841">
    <property type="component" value="Unassembled WGS sequence"/>
</dbReference>
<protein>
    <submittedName>
        <fullName evidence="2">Alpha/beta fold hydrolase</fullName>
    </submittedName>
</protein>
<dbReference type="InterPro" id="IPR000073">
    <property type="entry name" value="AB_hydrolase_1"/>
</dbReference>
<keyword evidence="3" id="KW-1185">Reference proteome</keyword>
<sequence length="232" mass="23966">MGEPLYLLPGWGLSVQLLGPLAEALHPAFEVTPLALPALPTFEGCLQALHARIPEGAWLAGWSLGGMLAVALAAQRGSACPGVVSLASNACFTAREQWPAAMPAATFDAFLAGCRQSPAATLKRFSLLCSQGSEQARELARQLVAAPAEVTADGLALLAGLDNRQALAAFPGPQLHLLGAADALVPAAAYPALAALAPRAQVVLLDRACHAFPVQAPQGVAQHILDWMHSHG</sequence>
<comment type="caution">
    <text evidence="2">The sequence shown here is derived from an EMBL/GenBank/DDBJ whole genome shotgun (WGS) entry which is preliminary data.</text>
</comment>
<keyword evidence="2" id="KW-0378">Hydrolase</keyword>
<dbReference type="SUPFAM" id="SSF53474">
    <property type="entry name" value="alpha/beta-Hydrolases"/>
    <property type="match status" value="1"/>
</dbReference>
<organism evidence="2 3">
    <name type="scientific">Pseudomonas typographi</name>
    <dbReference type="NCBI Taxonomy" id="2715964"/>
    <lineage>
        <taxon>Bacteria</taxon>
        <taxon>Pseudomonadati</taxon>
        <taxon>Pseudomonadota</taxon>
        <taxon>Gammaproteobacteria</taxon>
        <taxon>Pseudomonadales</taxon>
        <taxon>Pseudomonadaceae</taxon>
        <taxon>Pseudomonas</taxon>
    </lineage>
</organism>
<reference evidence="2 3" key="1">
    <citation type="journal article" date="2020" name="Insects">
        <title>Bacteria Belonging to Pseudomonas typographi sp. nov. from the Bark Beetle Ips typographus Have Genomic Potential to Aid in the Host Ecology.</title>
        <authorList>
            <person name="Peral-Aranega E."/>
            <person name="Saati-Santamaria Z."/>
            <person name="Kolarik M."/>
            <person name="Rivas R."/>
            <person name="Garcia-Fraile P."/>
        </authorList>
    </citation>
    <scope>NUCLEOTIDE SEQUENCE [LARGE SCALE GENOMIC DNA]</scope>
    <source>
        <strain evidence="2 3">CA3A</strain>
    </source>
</reference>
<accession>A0ABR7YVG6</accession>
<feature type="domain" description="AB hydrolase-1" evidence="1">
    <location>
        <begin position="57"/>
        <end position="213"/>
    </location>
</feature>
<dbReference type="RefSeq" id="WP_190416625.1">
    <property type="nucleotide sequence ID" value="NZ_JAAOCA010000001.1"/>
</dbReference>
<evidence type="ECO:0000313" key="3">
    <source>
        <dbReference type="Proteomes" id="UP000805841"/>
    </source>
</evidence>